<keyword evidence="2 4" id="KW-0689">Ribosomal protein</keyword>
<dbReference type="Gene3D" id="3.30.1140.32">
    <property type="entry name" value="Ribosomal protein S3, C-terminal domain"/>
    <property type="match status" value="1"/>
</dbReference>
<keyword evidence="7" id="KW-0496">Mitochondrion</keyword>
<dbReference type="InterPro" id="IPR001351">
    <property type="entry name" value="Ribosomal_uS3_C"/>
</dbReference>
<dbReference type="GO" id="GO:1990904">
    <property type="term" value="C:ribonucleoprotein complex"/>
    <property type="evidence" value="ECO:0007669"/>
    <property type="project" value="UniProtKB-KW"/>
</dbReference>
<geneLocation type="mitochondrion" evidence="7"/>
<evidence type="ECO:0000313" key="7">
    <source>
        <dbReference type="EMBL" id="AML60684.1"/>
    </source>
</evidence>
<dbReference type="RefSeq" id="YP_009237675.1">
    <property type="nucleotide sequence ID" value="NC_029643.1"/>
</dbReference>
<proteinExistence type="inferred from homology"/>
<dbReference type="GO" id="GO:0006412">
    <property type="term" value="P:translation"/>
    <property type="evidence" value="ECO:0007669"/>
    <property type="project" value="InterPro"/>
</dbReference>
<dbReference type="Pfam" id="PF00189">
    <property type="entry name" value="Ribosomal_S3_C"/>
    <property type="match status" value="1"/>
</dbReference>
<evidence type="ECO:0000256" key="3">
    <source>
        <dbReference type="ARBA" id="ARBA00023274"/>
    </source>
</evidence>
<keyword evidence="5" id="KW-0472">Membrane</keyword>
<dbReference type="GO" id="GO:0005840">
    <property type="term" value="C:ribosome"/>
    <property type="evidence" value="ECO:0007669"/>
    <property type="project" value="UniProtKB-KW"/>
</dbReference>
<evidence type="ECO:0000256" key="1">
    <source>
        <dbReference type="ARBA" id="ARBA00010761"/>
    </source>
</evidence>
<feature type="domain" description="Small ribosomal subunit protein uS3 C-terminal" evidence="6">
    <location>
        <begin position="360"/>
        <end position="417"/>
    </location>
</feature>
<gene>
    <name evidence="7" type="primary">rps3</name>
</gene>
<dbReference type="SUPFAM" id="SSF54821">
    <property type="entry name" value="Ribosomal protein S3 C-terminal domain"/>
    <property type="match status" value="1"/>
</dbReference>
<organism evidence="7">
    <name type="scientific">Trachydiscus minutus</name>
    <dbReference type="NCBI Taxonomy" id="1032745"/>
    <lineage>
        <taxon>Eukaryota</taxon>
        <taxon>Sar</taxon>
        <taxon>Stramenopiles</taxon>
        <taxon>Ochrophyta</taxon>
        <taxon>Eustigmatophyceae</taxon>
        <taxon>Goniochloridales</taxon>
        <taxon>Goniochloridaceae</taxon>
        <taxon>Trachydiscus</taxon>
    </lineage>
</organism>
<keyword evidence="5" id="KW-1133">Transmembrane helix</keyword>
<dbReference type="GeneID" id="26994741"/>
<feature type="transmembrane region" description="Helical" evidence="5">
    <location>
        <begin position="307"/>
        <end position="329"/>
    </location>
</feature>
<evidence type="ECO:0000256" key="2">
    <source>
        <dbReference type="ARBA" id="ARBA00022980"/>
    </source>
</evidence>
<dbReference type="GO" id="GO:0003735">
    <property type="term" value="F:structural constituent of ribosome"/>
    <property type="evidence" value="ECO:0007669"/>
    <property type="project" value="InterPro"/>
</dbReference>
<dbReference type="EMBL" id="KU501220">
    <property type="protein sequence ID" value="AML60684.1"/>
    <property type="molecule type" value="Genomic_DNA"/>
</dbReference>
<evidence type="ECO:0000259" key="6">
    <source>
        <dbReference type="Pfam" id="PF00189"/>
    </source>
</evidence>
<evidence type="ECO:0000256" key="4">
    <source>
        <dbReference type="RuleBase" id="RU003624"/>
    </source>
</evidence>
<keyword evidence="3 4" id="KW-0687">Ribonucleoprotein</keyword>
<accession>A0A140F2Q0</accession>
<sequence length="420" mass="50285">MGQKVNPILFRLSVYPSNLSSWHGNLDLYPKFLSQDLELRHFLSNTLRSRGILLRSCKIRRSCNKLWIDLDLFFSYMLTKQAKFVWARSLFKTIKKKYVKISRIRDLKNFVSLYDTTPLSTFLESSSKKKYVLSYPVRNKVFCGHLSNSRKNFRLSYRTRLFFFLVLKNQKFFKTKEKDDIKLLSTLGSTDRSLLNRNFVRLNFPKFNRLFVLQRFLYNFRSFFLKKLFPNFSLEKDTLDLLELNRNLSKSIQNFCGVEEVNLRVFSNQLNYVPSFKFLQRQIFKELSRFQRNRDLKNYFIETLETLYFVLRTFGLGNAYLLSQFLVFLLEKIRKQVSVVKFLKKSLEVFFHLMPPHYFAIDGIKILIKGRFNKRRRTKKVVLQQGQISLQTIRTPIDYFQTQAVTIYGTFGIKVWISKR</sequence>
<keyword evidence="5" id="KW-0812">Transmembrane</keyword>
<dbReference type="GO" id="GO:0003723">
    <property type="term" value="F:RNA binding"/>
    <property type="evidence" value="ECO:0007669"/>
    <property type="project" value="InterPro"/>
</dbReference>
<dbReference type="AlphaFoldDB" id="A0A140F2Q0"/>
<dbReference type="InterPro" id="IPR036419">
    <property type="entry name" value="Ribosomal_S3_C_sf"/>
</dbReference>
<name>A0A140F2Q0_9STRA</name>
<comment type="similarity">
    <text evidence="1 4">Belongs to the universal ribosomal protein uS3 family.</text>
</comment>
<dbReference type="PROSITE" id="PS00548">
    <property type="entry name" value="RIBOSOMAL_S3"/>
    <property type="match status" value="1"/>
</dbReference>
<dbReference type="InterPro" id="IPR018280">
    <property type="entry name" value="Ribosomal_uS3_CS"/>
</dbReference>
<protein>
    <submittedName>
        <fullName evidence="7">Ribosomal protein S3</fullName>
    </submittedName>
</protein>
<dbReference type="InterPro" id="IPR009019">
    <property type="entry name" value="KH_sf_prok-type"/>
</dbReference>
<evidence type="ECO:0000256" key="5">
    <source>
        <dbReference type="SAM" id="Phobius"/>
    </source>
</evidence>
<reference evidence="7" key="1">
    <citation type="journal article" date="2016" name="Genome Biol. Evol.">
        <title>A Comparative Analysis of Mitochondrial Genomes in Eustigmatophyte Algae.</title>
        <authorList>
            <person name="Sevcikova T."/>
            <person name="Klimes V."/>
            <person name="Zbrankova V."/>
            <person name="Strnad H."/>
            <person name="Hroudova M."/>
            <person name="Vlcek C."/>
            <person name="Elias M."/>
        </authorList>
    </citation>
    <scope>NUCLEOTIDE SEQUENCE</scope>
    <source>
        <strain evidence="7">CCALA 838</strain>
    </source>
</reference>
<dbReference type="SUPFAM" id="SSF54814">
    <property type="entry name" value="Prokaryotic type KH domain (KH-domain type II)"/>
    <property type="match status" value="1"/>
</dbReference>